<dbReference type="PROSITE" id="PS00107">
    <property type="entry name" value="PROTEIN_KINASE_ATP"/>
    <property type="match status" value="1"/>
</dbReference>
<dbReference type="PANTHER" id="PTHR43289:SF34">
    <property type="entry name" value="SERINE_THREONINE-PROTEIN KINASE YBDM-RELATED"/>
    <property type="match status" value="1"/>
</dbReference>
<evidence type="ECO:0000256" key="5">
    <source>
        <dbReference type="ARBA" id="ARBA00022777"/>
    </source>
</evidence>
<feature type="region of interest" description="Disordered" evidence="8">
    <location>
        <begin position="352"/>
        <end position="378"/>
    </location>
</feature>
<dbReference type="FunFam" id="1.10.510.10:FF:000021">
    <property type="entry name" value="Serine/threonine protein kinase"/>
    <property type="match status" value="1"/>
</dbReference>
<dbReference type="Pfam" id="PF00069">
    <property type="entry name" value="Pkinase"/>
    <property type="match status" value="1"/>
</dbReference>
<keyword evidence="9" id="KW-0812">Transmembrane</keyword>
<keyword evidence="2" id="KW-0723">Serine/threonine-protein kinase</keyword>
<keyword evidence="5 11" id="KW-0418">Kinase</keyword>
<feature type="compositionally biased region" description="Low complexity" evidence="8">
    <location>
        <begin position="359"/>
        <end position="375"/>
    </location>
</feature>
<dbReference type="OrthoDB" id="6111975at2"/>
<keyword evidence="9" id="KW-0472">Membrane</keyword>
<dbReference type="Proteomes" id="UP000319576">
    <property type="component" value="Chromosome"/>
</dbReference>
<dbReference type="RefSeq" id="WP_145233644.1">
    <property type="nucleotide sequence ID" value="NZ_CP036273.1"/>
</dbReference>
<dbReference type="CDD" id="cd14014">
    <property type="entry name" value="STKc_PknB_like"/>
    <property type="match status" value="1"/>
</dbReference>
<keyword evidence="6 7" id="KW-0067">ATP-binding</keyword>
<evidence type="ECO:0000256" key="7">
    <source>
        <dbReference type="PROSITE-ProRule" id="PRU10141"/>
    </source>
</evidence>
<dbReference type="Gene3D" id="1.10.510.10">
    <property type="entry name" value="Transferase(Phosphotransferase) domain 1"/>
    <property type="match status" value="1"/>
</dbReference>
<evidence type="ECO:0000256" key="3">
    <source>
        <dbReference type="ARBA" id="ARBA00022679"/>
    </source>
</evidence>
<dbReference type="InterPro" id="IPR011009">
    <property type="entry name" value="Kinase-like_dom_sf"/>
</dbReference>
<dbReference type="PROSITE" id="PS50011">
    <property type="entry name" value="PROTEIN_KINASE_DOM"/>
    <property type="match status" value="1"/>
</dbReference>
<evidence type="ECO:0000259" key="10">
    <source>
        <dbReference type="PROSITE" id="PS50011"/>
    </source>
</evidence>
<dbReference type="EC" id="2.7.11.1" evidence="1"/>
<dbReference type="GO" id="GO:0004674">
    <property type="term" value="F:protein serine/threonine kinase activity"/>
    <property type="evidence" value="ECO:0007669"/>
    <property type="project" value="UniProtKB-KW"/>
</dbReference>
<dbReference type="SMART" id="SM00220">
    <property type="entry name" value="S_TKc"/>
    <property type="match status" value="1"/>
</dbReference>
<keyword evidence="4 7" id="KW-0547">Nucleotide-binding</keyword>
<evidence type="ECO:0000313" key="12">
    <source>
        <dbReference type="Proteomes" id="UP000319576"/>
    </source>
</evidence>
<dbReference type="KEGG" id="uli:ETAA1_02780"/>
<evidence type="ECO:0000256" key="1">
    <source>
        <dbReference type="ARBA" id="ARBA00012513"/>
    </source>
</evidence>
<dbReference type="PANTHER" id="PTHR43289">
    <property type="entry name" value="MITOGEN-ACTIVATED PROTEIN KINASE KINASE KINASE 20-RELATED"/>
    <property type="match status" value="1"/>
</dbReference>
<evidence type="ECO:0000256" key="8">
    <source>
        <dbReference type="SAM" id="MobiDB-lite"/>
    </source>
</evidence>
<sequence>METQPSGQPHPPQDATATFLSPPQAADEVGRLGPYRVLKELGRGGMGAVFLAEDTTLKRRVALKVMLPHVAGDAARARFLREARAVAALKHDHVVTVYQAGEENGVPFLTMELLAGKTLDEWLRPDRRATPAQVLTIGRQIAEGLAAAHAAGLVHRDIKPANIWLEAPKGRVKLLDFGLARGAGGGDPGLTGTGDILGTPAYMAPEQARGQPLDHRCDLFSLGCVLYRMATGRVPFQGDSAYAVIVAVASEEPVPPRAVNPDVPPALEALIESLLAKDPAGRPASAAAALAEMRRVAARLDTTEKLPSGDAETVAWRDESRGSRRFVIAGVAAVALVAVVLVLVFGRGRDPVKEPDAAPPAKAGAPAPDPSAAGEPPAPEVLKVVGTWDHTRTGGVKALLVFTDDGKVTGSEGFRGKWWQSGKSFGFAGAHPGKGAPTLKVKGDLDADGSTFRLVSPKGTIETWQRRP</sequence>
<evidence type="ECO:0000256" key="2">
    <source>
        <dbReference type="ARBA" id="ARBA00022527"/>
    </source>
</evidence>
<dbReference type="GO" id="GO:0005524">
    <property type="term" value="F:ATP binding"/>
    <property type="evidence" value="ECO:0007669"/>
    <property type="project" value="UniProtKB-UniRule"/>
</dbReference>
<feature type="binding site" evidence="7">
    <location>
        <position position="64"/>
    </location>
    <ligand>
        <name>ATP</name>
        <dbReference type="ChEBI" id="CHEBI:30616"/>
    </ligand>
</feature>
<dbReference type="InterPro" id="IPR017441">
    <property type="entry name" value="Protein_kinase_ATP_BS"/>
</dbReference>
<reference evidence="11 12" key="1">
    <citation type="submission" date="2019-02" db="EMBL/GenBank/DDBJ databases">
        <title>Deep-cultivation of Planctomycetes and their phenomic and genomic characterization uncovers novel biology.</title>
        <authorList>
            <person name="Wiegand S."/>
            <person name="Jogler M."/>
            <person name="Boedeker C."/>
            <person name="Pinto D."/>
            <person name="Vollmers J."/>
            <person name="Rivas-Marin E."/>
            <person name="Kohn T."/>
            <person name="Peeters S.H."/>
            <person name="Heuer A."/>
            <person name="Rast P."/>
            <person name="Oberbeckmann S."/>
            <person name="Bunk B."/>
            <person name="Jeske O."/>
            <person name="Meyerdierks A."/>
            <person name="Storesund J.E."/>
            <person name="Kallscheuer N."/>
            <person name="Luecker S."/>
            <person name="Lage O.M."/>
            <person name="Pohl T."/>
            <person name="Merkel B.J."/>
            <person name="Hornburger P."/>
            <person name="Mueller R.-W."/>
            <person name="Bruemmer F."/>
            <person name="Labrenz M."/>
            <person name="Spormann A.M."/>
            <person name="Op den Camp H."/>
            <person name="Overmann J."/>
            <person name="Amann R."/>
            <person name="Jetten M.S.M."/>
            <person name="Mascher T."/>
            <person name="Medema M.H."/>
            <person name="Devos D.P."/>
            <person name="Kaster A.-K."/>
            <person name="Ovreas L."/>
            <person name="Rohde M."/>
            <person name="Galperin M.Y."/>
            <person name="Jogler C."/>
        </authorList>
    </citation>
    <scope>NUCLEOTIDE SEQUENCE [LARGE SCALE GENOMIC DNA]</scope>
    <source>
        <strain evidence="11 12">ETA_A1</strain>
    </source>
</reference>
<evidence type="ECO:0000256" key="4">
    <source>
        <dbReference type="ARBA" id="ARBA00022741"/>
    </source>
</evidence>
<feature type="region of interest" description="Disordered" evidence="8">
    <location>
        <begin position="1"/>
        <end position="23"/>
    </location>
</feature>
<dbReference type="EMBL" id="CP036273">
    <property type="protein sequence ID" value="QDU18392.1"/>
    <property type="molecule type" value="Genomic_DNA"/>
</dbReference>
<keyword evidence="3 11" id="KW-0808">Transferase</keyword>
<proteinExistence type="predicted"/>
<evidence type="ECO:0000256" key="9">
    <source>
        <dbReference type="SAM" id="Phobius"/>
    </source>
</evidence>
<keyword evidence="9" id="KW-1133">Transmembrane helix</keyword>
<name>A0A517XLK6_9BACT</name>
<dbReference type="InterPro" id="IPR000719">
    <property type="entry name" value="Prot_kinase_dom"/>
</dbReference>
<feature type="domain" description="Protein kinase" evidence="10">
    <location>
        <begin position="35"/>
        <end position="296"/>
    </location>
</feature>
<dbReference type="AlphaFoldDB" id="A0A517XLK6"/>
<dbReference type="Gene3D" id="3.30.200.20">
    <property type="entry name" value="Phosphorylase Kinase, domain 1"/>
    <property type="match status" value="1"/>
</dbReference>
<keyword evidence="12" id="KW-1185">Reference proteome</keyword>
<organism evidence="11 12">
    <name type="scientific">Urbifossiella limnaea</name>
    <dbReference type="NCBI Taxonomy" id="2528023"/>
    <lineage>
        <taxon>Bacteria</taxon>
        <taxon>Pseudomonadati</taxon>
        <taxon>Planctomycetota</taxon>
        <taxon>Planctomycetia</taxon>
        <taxon>Gemmatales</taxon>
        <taxon>Gemmataceae</taxon>
        <taxon>Urbifossiella</taxon>
    </lineage>
</organism>
<feature type="transmembrane region" description="Helical" evidence="9">
    <location>
        <begin position="326"/>
        <end position="345"/>
    </location>
</feature>
<gene>
    <name evidence="11" type="primary">pknB_3</name>
    <name evidence="11" type="ORF">ETAA1_02780</name>
</gene>
<accession>A0A517XLK6</accession>
<evidence type="ECO:0000313" key="11">
    <source>
        <dbReference type="EMBL" id="QDU18392.1"/>
    </source>
</evidence>
<protein>
    <recommendedName>
        <fullName evidence="1">non-specific serine/threonine protein kinase</fullName>
        <ecNumber evidence="1">2.7.11.1</ecNumber>
    </recommendedName>
</protein>
<dbReference type="SUPFAM" id="SSF56112">
    <property type="entry name" value="Protein kinase-like (PK-like)"/>
    <property type="match status" value="1"/>
</dbReference>
<evidence type="ECO:0000256" key="6">
    <source>
        <dbReference type="ARBA" id="ARBA00022840"/>
    </source>
</evidence>